<gene>
    <name evidence="3" type="ORF">JOF36_006134</name>
</gene>
<name>A0ABS4W2L2_9PSEU</name>
<dbReference type="PANTHER" id="PTHR35848:SF6">
    <property type="entry name" value="CUPIN TYPE-2 DOMAIN-CONTAINING PROTEIN"/>
    <property type="match status" value="1"/>
</dbReference>
<dbReference type="InterPro" id="IPR014710">
    <property type="entry name" value="RmlC-like_jellyroll"/>
</dbReference>
<dbReference type="EMBL" id="JAGINU010000001">
    <property type="protein sequence ID" value="MBP2370438.1"/>
    <property type="molecule type" value="Genomic_DNA"/>
</dbReference>
<feature type="domain" description="Cupin type-2" evidence="2">
    <location>
        <begin position="39"/>
        <end position="112"/>
    </location>
</feature>
<dbReference type="Gene3D" id="2.60.120.10">
    <property type="entry name" value="Jelly Rolls"/>
    <property type="match status" value="1"/>
</dbReference>
<keyword evidence="4" id="KW-1185">Reference proteome</keyword>
<sequence length="138" mass="15239">MLERSGRAQFGITLHSGERPTDVQWYFREESALPVAIQRWELPPGGSEGLHAHPPGAEALEEIYVLLHGTARMTVDGERFDLEPGDAVLARAGQQHDLRNPGTSTAVVMVVWGPPGTALDWPRYRTGRASRDAAEREE</sequence>
<evidence type="ECO:0000256" key="1">
    <source>
        <dbReference type="ARBA" id="ARBA00022723"/>
    </source>
</evidence>
<evidence type="ECO:0000259" key="2">
    <source>
        <dbReference type="Pfam" id="PF07883"/>
    </source>
</evidence>
<dbReference type="InterPro" id="IPR011051">
    <property type="entry name" value="RmlC_Cupin_sf"/>
</dbReference>
<comment type="caution">
    <text evidence="3">The sequence shown here is derived from an EMBL/GenBank/DDBJ whole genome shotgun (WGS) entry which is preliminary data.</text>
</comment>
<organism evidence="3 4">
    <name type="scientific">Pseudonocardia parietis</name>
    <dbReference type="NCBI Taxonomy" id="570936"/>
    <lineage>
        <taxon>Bacteria</taxon>
        <taxon>Bacillati</taxon>
        <taxon>Actinomycetota</taxon>
        <taxon>Actinomycetes</taxon>
        <taxon>Pseudonocardiales</taxon>
        <taxon>Pseudonocardiaceae</taxon>
        <taxon>Pseudonocardia</taxon>
    </lineage>
</organism>
<evidence type="ECO:0000313" key="3">
    <source>
        <dbReference type="EMBL" id="MBP2370438.1"/>
    </source>
</evidence>
<dbReference type="PANTHER" id="PTHR35848">
    <property type="entry name" value="OXALATE-BINDING PROTEIN"/>
    <property type="match status" value="1"/>
</dbReference>
<keyword evidence="1" id="KW-0479">Metal-binding</keyword>
<dbReference type="Proteomes" id="UP001519295">
    <property type="component" value="Unassembled WGS sequence"/>
</dbReference>
<dbReference type="RefSeq" id="WP_210033706.1">
    <property type="nucleotide sequence ID" value="NZ_JAGINU010000001.1"/>
</dbReference>
<proteinExistence type="predicted"/>
<accession>A0ABS4W2L2</accession>
<dbReference type="InterPro" id="IPR051610">
    <property type="entry name" value="GPI/OXD"/>
</dbReference>
<dbReference type="SUPFAM" id="SSF51182">
    <property type="entry name" value="RmlC-like cupins"/>
    <property type="match status" value="1"/>
</dbReference>
<reference evidence="3 4" key="1">
    <citation type="submission" date="2021-03" db="EMBL/GenBank/DDBJ databases">
        <title>Sequencing the genomes of 1000 actinobacteria strains.</title>
        <authorList>
            <person name="Klenk H.-P."/>
        </authorList>
    </citation>
    <scope>NUCLEOTIDE SEQUENCE [LARGE SCALE GENOMIC DNA]</scope>
    <source>
        <strain evidence="3 4">DSM 45256</strain>
    </source>
</reference>
<evidence type="ECO:0000313" key="4">
    <source>
        <dbReference type="Proteomes" id="UP001519295"/>
    </source>
</evidence>
<dbReference type="InterPro" id="IPR013096">
    <property type="entry name" value="Cupin_2"/>
</dbReference>
<protein>
    <submittedName>
        <fullName evidence="3">Mannose-6-phosphate isomerase-like protein (Cupin superfamily)</fullName>
    </submittedName>
</protein>
<dbReference type="Pfam" id="PF07883">
    <property type="entry name" value="Cupin_2"/>
    <property type="match status" value="1"/>
</dbReference>